<dbReference type="InterPro" id="IPR045625">
    <property type="entry name" value="DUF6427"/>
</dbReference>
<feature type="transmembrane region" description="Helical" evidence="1">
    <location>
        <begin position="12"/>
        <end position="30"/>
    </location>
</feature>
<dbReference type="Proteomes" id="UP001500367">
    <property type="component" value="Unassembled WGS sequence"/>
</dbReference>
<keyword evidence="1" id="KW-0472">Membrane</keyword>
<dbReference type="Pfam" id="PF19992">
    <property type="entry name" value="DUF6427"/>
    <property type="match status" value="1"/>
</dbReference>
<reference evidence="3" key="1">
    <citation type="journal article" date="2019" name="Int. J. Syst. Evol. Microbiol.">
        <title>The Global Catalogue of Microorganisms (GCM) 10K type strain sequencing project: providing services to taxonomists for standard genome sequencing and annotation.</title>
        <authorList>
            <consortium name="The Broad Institute Genomics Platform"/>
            <consortium name="The Broad Institute Genome Sequencing Center for Infectious Disease"/>
            <person name="Wu L."/>
            <person name="Ma J."/>
        </authorList>
    </citation>
    <scope>NUCLEOTIDE SEQUENCE [LARGE SCALE GENOMIC DNA]</scope>
    <source>
        <strain evidence="3">JCM 17069</strain>
    </source>
</reference>
<accession>A0ABP7VLM7</accession>
<sequence length="309" mass="35848">MITSVFKKSTPINYSFIGILMVSVFFTYQLQDTKWTSSLFEIAKKSALLLILFASLFISNFIVKKNALTKDSAYTIFFVLIFLMFFPNVLDNYKLIVSNFFILLAMRRLVSLQTLKSPKEKIFDASLWIFVASLFHFWAILFILLVYISIIFHVSRDYRNWLIPFVALFSSSIIFVFYALLFDKGAIDVYLQSEVINLQVDYFTNNYQNIAFSIYAVFAVFFVLPYLFTLTNKPLNLQASYKKVLLAFFIGIAIFFISANKSNEVLVYTFLPMAIMATNTVEYLQNKIQQEIILFVSIICGVFCFFSQL</sequence>
<keyword evidence="3" id="KW-1185">Reference proteome</keyword>
<feature type="transmembrane region" description="Helical" evidence="1">
    <location>
        <begin position="42"/>
        <end position="63"/>
    </location>
</feature>
<dbReference type="EMBL" id="BAABCT010000002">
    <property type="protein sequence ID" value="GAA4068488.1"/>
    <property type="molecule type" value="Genomic_DNA"/>
</dbReference>
<comment type="caution">
    <text evidence="2">The sequence shown here is derived from an EMBL/GenBank/DDBJ whole genome shotgun (WGS) entry which is preliminary data.</text>
</comment>
<evidence type="ECO:0000313" key="2">
    <source>
        <dbReference type="EMBL" id="GAA4068488.1"/>
    </source>
</evidence>
<proteinExistence type="predicted"/>
<feature type="transmembrane region" description="Helical" evidence="1">
    <location>
        <begin position="291"/>
        <end position="308"/>
    </location>
</feature>
<evidence type="ECO:0000313" key="3">
    <source>
        <dbReference type="Proteomes" id="UP001500367"/>
    </source>
</evidence>
<name>A0ABP7VLM7_9FLAO</name>
<organism evidence="2 3">
    <name type="scientific">Flavobacterium cheonanense</name>
    <dbReference type="NCBI Taxonomy" id="706183"/>
    <lineage>
        <taxon>Bacteria</taxon>
        <taxon>Pseudomonadati</taxon>
        <taxon>Bacteroidota</taxon>
        <taxon>Flavobacteriia</taxon>
        <taxon>Flavobacteriales</taxon>
        <taxon>Flavobacteriaceae</taxon>
        <taxon>Flavobacterium</taxon>
    </lineage>
</organism>
<keyword evidence="1" id="KW-0812">Transmembrane</keyword>
<feature type="transmembrane region" description="Helical" evidence="1">
    <location>
        <begin position="210"/>
        <end position="228"/>
    </location>
</feature>
<feature type="transmembrane region" description="Helical" evidence="1">
    <location>
        <begin position="161"/>
        <end position="181"/>
    </location>
</feature>
<feature type="transmembrane region" description="Helical" evidence="1">
    <location>
        <begin position="72"/>
        <end position="90"/>
    </location>
</feature>
<evidence type="ECO:0000256" key="1">
    <source>
        <dbReference type="SAM" id="Phobius"/>
    </source>
</evidence>
<feature type="transmembrane region" description="Helical" evidence="1">
    <location>
        <begin position="240"/>
        <end position="259"/>
    </location>
</feature>
<dbReference type="RefSeq" id="WP_344815842.1">
    <property type="nucleotide sequence ID" value="NZ_BAABCT010000002.1"/>
</dbReference>
<gene>
    <name evidence="2" type="ORF">GCM10022389_12070</name>
</gene>
<feature type="transmembrane region" description="Helical" evidence="1">
    <location>
        <begin position="127"/>
        <end position="154"/>
    </location>
</feature>
<keyword evidence="1" id="KW-1133">Transmembrane helix</keyword>
<protein>
    <submittedName>
        <fullName evidence="2">DUF6427 family protein</fullName>
    </submittedName>
</protein>